<evidence type="ECO:0000256" key="1">
    <source>
        <dbReference type="SAM" id="Phobius"/>
    </source>
</evidence>
<keyword evidence="1" id="KW-1133">Transmembrane helix</keyword>
<keyword evidence="1" id="KW-0812">Transmembrane</keyword>
<name>A0A1Y1QBI4_9GAMM</name>
<dbReference type="AlphaFoldDB" id="A0A1Y1QBI4"/>
<keyword evidence="1" id="KW-0472">Membrane</keyword>
<reference evidence="2 3" key="1">
    <citation type="submission" date="2017-01" db="EMBL/GenBank/DDBJ databases">
        <title>Novel large sulfur bacteria in the metagenomes of groundwater-fed chemosynthetic microbial mats in the Lake Huron basin.</title>
        <authorList>
            <person name="Sharrar A.M."/>
            <person name="Flood B.E."/>
            <person name="Bailey J.V."/>
            <person name="Jones D.S."/>
            <person name="Biddanda B."/>
            <person name="Ruberg S.A."/>
            <person name="Marcus D.N."/>
            <person name="Dick G.J."/>
        </authorList>
    </citation>
    <scope>NUCLEOTIDE SEQUENCE [LARGE SCALE GENOMIC DNA]</scope>
    <source>
        <strain evidence="2">A8</strain>
    </source>
</reference>
<feature type="transmembrane region" description="Helical" evidence="1">
    <location>
        <begin position="31"/>
        <end position="64"/>
    </location>
</feature>
<evidence type="ECO:0000313" key="2">
    <source>
        <dbReference type="EMBL" id="OQX01818.1"/>
    </source>
</evidence>
<accession>A0A1Y1QBI4</accession>
<gene>
    <name evidence="2" type="ORF">BWK73_44845</name>
</gene>
<proteinExistence type="predicted"/>
<dbReference type="Proteomes" id="UP000192491">
    <property type="component" value="Unassembled WGS sequence"/>
</dbReference>
<dbReference type="EMBL" id="MTEJ01000542">
    <property type="protein sequence ID" value="OQX01818.1"/>
    <property type="molecule type" value="Genomic_DNA"/>
</dbReference>
<comment type="caution">
    <text evidence="2">The sequence shown here is derived from an EMBL/GenBank/DDBJ whole genome shotgun (WGS) entry which is preliminary data.</text>
</comment>
<evidence type="ECO:0000313" key="3">
    <source>
        <dbReference type="Proteomes" id="UP000192491"/>
    </source>
</evidence>
<organism evidence="2 3">
    <name type="scientific">Thiothrix lacustris</name>
    <dbReference type="NCBI Taxonomy" id="525917"/>
    <lineage>
        <taxon>Bacteria</taxon>
        <taxon>Pseudomonadati</taxon>
        <taxon>Pseudomonadota</taxon>
        <taxon>Gammaproteobacteria</taxon>
        <taxon>Thiotrichales</taxon>
        <taxon>Thiotrichaceae</taxon>
        <taxon>Thiothrix</taxon>
    </lineage>
</organism>
<protein>
    <submittedName>
        <fullName evidence="2">Uncharacterized protein</fullName>
    </submittedName>
</protein>
<sequence length="68" mass="7395">MWIAFSHIIIAGLVMFGFNYVDEYTQQKEAIFISIGIGVIVLIIYVGPLGILTAIFGAAIGYGINKKT</sequence>